<protein>
    <submittedName>
        <fullName evidence="3">Uncharacterized protein</fullName>
    </submittedName>
</protein>
<feature type="region of interest" description="Disordered" evidence="1">
    <location>
        <begin position="355"/>
        <end position="379"/>
    </location>
</feature>
<keyword evidence="2" id="KW-0732">Signal</keyword>
<reference evidence="3" key="1">
    <citation type="submission" date="2021-03" db="EMBL/GenBank/DDBJ databases">
        <authorList>
            <person name="Bekaert M."/>
        </authorList>
    </citation>
    <scope>NUCLEOTIDE SEQUENCE</scope>
</reference>
<evidence type="ECO:0000256" key="2">
    <source>
        <dbReference type="SAM" id="SignalP"/>
    </source>
</evidence>
<organism evidence="3 4">
    <name type="scientific">Mytilus edulis</name>
    <name type="common">Blue mussel</name>
    <dbReference type="NCBI Taxonomy" id="6550"/>
    <lineage>
        <taxon>Eukaryota</taxon>
        <taxon>Metazoa</taxon>
        <taxon>Spiralia</taxon>
        <taxon>Lophotrochozoa</taxon>
        <taxon>Mollusca</taxon>
        <taxon>Bivalvia</taxon>
        <taxon>Autobranchia</taxon>
        <taxon>Pteriomorphia</taxon>
        <taxon>Mytilida</taxon>
        <taxon>Mytiloidea</taxon>
        <taxon>Mytilidae</taxon>
        <taxon>Mytilinae</taxon>
        <taxon>Mytilus</taxon>
    </lineage>
</organism>
<dbReference type="OrthoDB" id="1939715at2759"/>
<comment type="caution">
    <text evidence="3">The sequence shown here is derived from an EMBL/GenBank/DDBJ whole genome shotgun (WGS) entry which is preliminary data.</text>
</comment>
<gene>
    <name evidence="3" type="ORF">MEDL_32507</name>
</gene>
<accession>A0A8S3SPU1</accession>
<evidence type="ECO:0000313" key="3">
    <source>
        <dbReference type="EMBL" id="CAG2218922.1"/>
    </source>
</evidence>
<feature type="compositionally biased region" description="Basic and acidic residues" evidence="1">
    <location>
        <begin position="355"/>
        <end position="368"/>
    </location>
</feature>
<sequence>MEVLRFLILHTSVYSSLLFCHLFTDNFKVLQITVDKVDNLKQLYQADGKAYMRRDGSVEVLDPSDIQAWCKQQQSLPYYGLSQPALGQSEYGLSQSGLGQSTFSQNSLFLPTTPTPDTYQQLSYQRNQLPTHVPPFGQPQPNTIMVSSATSSLMSTSIKTTKPEYNHAEEYHTKLVIIWAEHKQQFSPLQPFPNQLFGANALLIATQTQQKNASSQLLGSQLVHPRPAVQIVQQVQGNSSFNQQPPQQQMQQTCFFLTAKHIKFPDVSLAVMGNTVPVVEDGKSSNLLAKLDEIKEEFFRLEVENRSLHEIIQSEKQRETEVLNKVIQSKNDDMIRYANKIDEESARKEAIISSLKEEKEKSSADGKKTATGIKKLSGD</sequence>
<evidence type="ECO:0000313" key="4">
    <source>
        <dbReference type="Proteomes" id="UP000683360"/>
    </source>
</evidence>
<keyword evidence="4" id="KW-1185">Reference proteome</keyword>
<dbReference type="Proteomes" id="UP000683360">
    <property type="component" value="Unassembled WGS sequence"/>
</dbReference>
<feature type="signal peptide" evidence="2">
    <location>
        <begin position="1"/>
        <end position="15"/>
    </location>
</feature>
<feature type="chain" id="PRO_5035808183" evidence="2">
    <location>
        <begin position="16"/>
        <end position="379"/>
    </location>
</feature>
<dbReference type="EMBL" id="CAJPWZ010001615">
    <property type="protein sequence ID" value="CAG2218922.1"/>
    <property type="molecule type" value="Genomic_DNA"/>
</dbReference>
<dbReference type="AlphaFoldDB" id="A0A8S3SPU1"/>
<proteinExistence type="predicted"/>
<name>A0A8S3SPU1_MYTED</name>
<evidence type="ECO:0000256" key="1">
    <source>
        <dbReference type="SAM" id="MobiDB-lite"/>
    </source>
</evidence>